<dbReference type="Gene3D" id="1.25.10.10">
    <property type="entry name" value="Leucine-rich Repeat Variant"/>
    <property type="match status" value="1"/>
</dbReference>
<gene>
    <name evidence="1" type="ORF">GTHE00462_LOCUS17155</name>
</gene>
<dbReference type="InterPro" id="IPR011989">
    <property type="entry name" value="ARM-like"/>
</dbReference>
<protein>
    <submittedName>
        <fullName evidence="1">Uncharacterized protein</fullName>
    </submittedName>
</protein>
<proteinExistence type="predicted"/>
<organism evidence="1">
    <name type="scientific">Guillardia theta</name>
    <name type="common">Cryptophyte</name>
    <name type="synonym">Cryptomonas phi</name>
    <dbReference type="NCBI Taxonomy" id="55529"/>
    <lineage>
        <taxon>Eukaryota</taxon>
        <taxon>Cryptophyceae</taxon>
        <taxon>Pyrenomonadales</taxon>
        <taxon>Geminigeraceae</taxon>
        <taxon>Guillardia</taxon>
    </lineage>
</organism>
<evidence type="ECO:0000313" key="1">
    <source>
        <dbReference type="EMBL" id="CAE2303265.1"/>
    </source>
</evidence>
<dbReference type="AlphaFoldDB" id="A0A7S4KRL2"/>
<dbReference type="InterPro" id="IPR016024">
    <property type="entry name" value="ARM-type_fold"/>
</dbReference>
<sequence length="544" mass="60034">MVRSMLGNTRMSLTQAWLSIAETYNSPQSSSNSNRTCSLVDPLPRQHEAEVRDCLRALRGQDISAKVQAANRIAHCCKSRQEGRSFKEEICRQGVVQVMVQAVGLLEEQKGQLELRLSLFRAIAESVYDHRGNAGAAAESGLLMVTANGLRKANGDEVLIEHQLCATNNVVGMNHVSQRILEEAGILPLLVEISSSRSRGSSKFGQQIATAALANLTNNAQLRDHLIKAGAVQSLSNALHQYRPEEEEGAVEVPSVSYMQSLSAVVKVVGSGCLIGKQQHARHRELSRGQDDDDSLVFRVQGDRSSSHCDLAIAEALVVDRRSALWMLQYLEAAVDGCPYPPDSNIYGTTWKVALSIACMANGCAANRKLLAEVGAWRVLFRALGKEGRDKEDRALTETHVVMAMRKMLRGADEVKKSELDASQLDSQLVLKHLRVISEGGGAATEMCVRETAAELLLIWSQGWEVERLLWLAVYKGDAEDSWQHNKVAKVMSSAGEEEKLDVSRHRQQKRRCHMNLLQPSMVRRIMKHVMLLGGLERTGRVGM</sequence>
<reference evidence="1" key="1">
    <citation type="submission" date="2021-01" db="EMBL/GenBank/DDBJ databases">
        <authorList>
            <person name="Corre E."/>
            <person name="Pelletier E."/>
            <person name="Niang G."/>
            <person name="Scheremetjew M."/>
            <person name="Finn R."/>
            <person name="Kale V."/>
            <person name="Holt S."/>
            <person name="Cochrane G."/>
            <person name="Meng A."/>
            <person name="Brown T."/>
            <person name="Cohen L."/>
        </authorList>
    </citation>
    <scope>NUCLEOTIDE SEQUENCE</scope>
    <source>
        <strain evidence="1">CCMP 2712</strain>
    </source>
</reference>
<dbReference type="SUPFAM" id="SSF48371">
    <property type="entry name" value="ARM repeat"/>
    <property type="match status" value="1"/>
</dbReference>
<accession>A0A7S4KRL2</accession>
<name>A0A7S4KRL2_GUITH</name>
<dbReference type="EMBL" id="HBKN01021873">
    <property type="protein sequence ID" value="CAE2303265.1"/>
    <property type="molecule type" value="Transcribed_RNA"/>
</dbReference>